<organism evidence="8 9">
    <name type="scientific">Chryseobacterium gambrini</name>
    <dbReference type="NCBI Taxonomy" id="373672"/>
    <lineage>
        <taxon>Bacteria</taxon>
        <taxon>Pseudomonadati</taxon>
        <taxon>Bacteroidota</taxon>
        <taxon>Flavobacteriia</taxon>
        <taxon>Flavobacteriales</taxon>
        <taxon>Weeksellaceae</taxon>
        <taxon>Chryseobacterium group</taxon>
        <taxon>Chryseobacterium</taxon>
    </lineage>
</organism>
<dbReference type="PRINTS" id="PR00791">
    <property type="entry name" value="PEPDIPTASEA"/>
</dbReference>
<evidence type="ECO:0000256" key="7">
    <source>
        <dbReference type="PIRSR" id="PIRSR601548-9"/>
    </source>
</evidence>
<evidence type="ECO:0000256" key="4">
    <source>
        <dbReference type="PIRSR" id="PIRSR601548-3"/>
    </source>
</evidence>
<evidence type="ECO:0000256" key="6">
    <source>
        <dbReference type="PIRSR" id="PIRSR601548-8"/>
    </source>
</evidence>
<dbReference type="GO" id="GO:0016020">
    <property type="term" value="C:membrane"/>
    <property type="evidence" value="ECO:0007669"/>
    <property type="project" value="InterPro"/>
</dbReference>
<dbReference type="PANTHER" id="PTHR10514:SF27">
    <property type="entry name" value="ANGIOTENSIN-CONVERTING ENZYME"/>
    <property type="match status" value="1"/>
</dbReference>
<name>A0AAJ1RAL6_9FLAO</name>
<dbReference type="PROSITE" id="PS52011">
    <property type="entry name" value="PEPTIDASE_M2"/>
    <property type="match status" value="1"/>
</dbReference>
<reference evidence="8" key="1">
    <citation type="submission" date="2023-06" db="EMBL/GenBank/DDBJ databases">
        <title>Two Chryseobacterium gambrini strains from China.</title>
        <authorList>
            <person name="Zeng J."/>
            <person name="Wu Y."/>
        </authorList>
    </citation>
    <scope>NUCLEOTIDE SEQUENCE</scope>
    <source>
        <strain evidence="8">SQ219</strain>
    </source>
</reference>
<keyword evidence="2 5" id="KW-1015">Disulfide bond</keyword>
<keyword evidence="4" id="KW-0862">Zinc</keyword>
<dbReference type="PANTHER" id="PTHR10514">
    <property type="entry name" value="ANGIOTENSIN-CONVERTING ENZYME"/>
    <property type="match status" value="1"/>
</dbReference>
<keyword evidence="1" id="KW-0732">Signal</keyword>
<feature type="binding site" evidence="4">
    <location>
        <position position="66"/>
    </location>
    <ligand>
        <name>Zn(2+)</name>
        <dbReference type="ChEBI" id="CHEBI:29105"/>
        <label>1</label>
        <note>catalytic</note>
    </ligand>
</feature>
<dbReference type="InterPro" id="IPR001548">
    <property type="entry name" value="Peptidase_M2"/>
</dbReference>
<evidence type="ECO:0000256" key="1">
    <source>
        <dbReference type="ARBA" id="ARBA00022729"/>
    </source>
</evidence>
<dbReference type="RefSeq" id="WP_290343803.1">
    <property type="nucleotide sequence ID" value="NZ_JAUHGV010000240.1"/>
</dbReference>
<feature type="binding site" evidence="4">
    <location>
        <position position="62"/>
    </location>
    <ligand>
        <name>Zn(2+)</name>
        <dbReference type="ChEBI" id="CHEBI:29105"/>
        <label>1</label>
        <note>catalytic</note>
    </ligand>
</feature>
<feature type="binding site" evidence="6">
    <location>
        <position position="62"/>
    </location>
    <ligand>
        <name>Zn(2+)</name>
        <dbReference type="ChEBI" id="CHEBI:29105"/>
        <label>2</label>
        <note>catalytic</note>
    </ligand>
</feature>
<evidence type="ECO:0000313" key="8">
    <source>
        <dbReference type="EMBL" id="MDN4015279.1"/>
    </source>
</evidence>
<feature type="binding site" evidence="6">
    <location>
        <position position="66"/>
    </location>
    <ligand>
        <name>Zn(2+)</name>
        <dbReference type="ChEBI" id="CHEBI:29105"/>
        <label>2</label>
        <note>catalytic</note>
    </ligand>
</feature>
<dbReference type="GO" id="GO:0006508">
    <property type="term" value="P:proteolysis"/>
    <property type="evidence" value="ECO:0007669"/>
    <property type="project" value="InterPro"/>
</dbReference>
<feature type="non-terminal residue" evidence="8">
    <location>
        <position position="1"/>
    </location>
</feature>
<feature type="disulfide bond" evidence="5">
    <location>
        <begin position="31"/>
        <end position="49"/>
    </location>
</feature>
<keyword evidence="3" id="KW-0325">Glycoprotein</keyword>
<dbReference type="GO" id="GO:0008241">
    <property type="term" value="F:peptidyl-dipeptidase activity"/>
    <property type="evidence" value="ECO:0007669"/>
    <property type="project" value="InterPro"/>
</dbReference>
<dbReference type="GO" id="GO:0008237">
    <property type="term" value="F:metallopeptidase activity"/>
    <property type="evidence" value="ECO:0007669"/>
    <property type="project" value="InterPro"/>
</dbReference>
<dbReference type="Pfam" id="PF01401">
    <property type="entry name" value="Peptidase_M2"/>
    <property type="match status" value="1"/>
</dbReference>
<dbReference type="Proteomes" id="UP001225933">
    <property type="component" value="Unassembled WGS sequence"/>
</dbReference>
<gene>
    <name evidence="8" type="ORF">QX233_22785</name>
</gene>
<evidence type="ECO:0000256" key="5">
    <source>
        <dbReference type="PIRSR" id="PIRSR601548-4"/>
    </source>
</evidence>
<dbReference type="EMBL" id="JAUHGV010000240">
    <property type="protein sequence ID" value="MDN4015279.1"/>
    <property type="molecule type" value="Genomic_DNA"/>
</dbReference>
<comment type="caution">
    <text evidence="8">The sequence shown here is derived from an EMBL/GenBank/DDBJ whole genome shotgun (WGS) entry which is preliminary data.</text>
</comment>
<dbReference type="AlphaFoldDB" id="A0AAJ1RAL6"/>
<evidence type="ECO:0000313" key="9">
    <source>
        <dbReference type="Proteomes" id="UP001225933"/>
    </source>
</evidence>
<keyword evidence="4" id="KW-0479">Metal-binding</keyword>
<feature type="non-terminal residue" evidence="8">
    <location>
        <position position="86"/>
    </location>
</feature>
<evidence type="ECO:0000256" key="2">
    <source>
        <dbReference type="ARBA" id="ARBA00023157"/>
    </source>
</evidence>
<sequence>KFFTSMGINPLPETFYERSLFTKPQDRDVQCHASAWNIDSKDDLRIKMCIQRTGEEFSVIHHELGHNFYQRAYNTQPLYYQESAND</sequence>
<evidence type="ECO:0000256" key="3">
    <source>
        <dbReference type="ARBA" id="ARBA00023180"/>
    </source>
</evidence>
<dbReference type="SUPFAM" id="SSF55486">
    <property type="entry name" value="Metalloproteases ('zincins'), catalytic domain"/>
    <property type="match status" value="1"/>
</dbReference>
<feature type="active site" description="Proton acceptor 2" evidence="7">
    <location>
        <position position="63"/>
    </location>
</feature>
<protein>
    <submittedName>
        <fullName evidence="8">M2 family metallopeptidase</fullName>
    </submittedName>
</protein>
<accession>A0AAJ1RAL6</accession>
<proteinExistence type="predicted"/>